<evidence type="ECO:0000313" key="2">
    <source>
        <dbReference type="EMBL" id="MDT6986760.1"/>
    </source>
</evidence>
<evidence type="ECO:0000313" key="3">
    <source>
        <dbReference type="Proteomes" id="UP001249760"/>
    </source>
</evidence>
<evidence type="ECO:0000259" key="1">
    <source>
        <dbReference type="Pfam" id="PF24740"/>
    </source>
</evidence>
<protein>
    <recommendedName>
        <fullName evidence="1">DUF7691 domain-containing protein</fullName>
    </recommendedName>
</protein>
<feature type="domain" description="DUF7691" evidence="1">
    <location>
        <begin position="1"/>
        <end position="214"/>
    </location>
</feature>
<comment type="caution">
    <text evidence="2">The sequence shown here is derived from an EMBL/GenBank/DDBJ whole genome shotgun (WGS) entry which is preliminary data.</text>
</comment>
<dbReference type="EMBL" id="JASKMA010000021">
    <property type="protein sequence ID" value="MDT6986760.1"/>
    <property type="molecule type" value="Genomic_DNA"/>
</dbReference>
<dbReference type="Pfam" id="PF24740">
    <property type="entry name" value="DUF7691"/>
    <property type="match status" value="1"/>
</dbReference>
<gene>
    <name evidence="2" type="ORF">QNO04_25240</name>
</gene>
<dbReference type="RefSeq" id="WP_394306378.1">
    <property type="nucleotide sequence ID" value="NZ_JASKMA010000021.1"/>
</dbReference>
<proteinExistence type="predicted"/>
<keyword evidence="3" id="KW-1185">Reference proteome</keyword>
<dbReference type="InterPro" id="IPR056108">
    <property type="entry name" value="DUF7691"/>
</dbReference>
<dbReference type="Proteomes" id="UP001249760">
    <property type="component" value="Unassembled WGS sequence"/>
</dbReference>
<name>A0ABU3JXS8_9ACTN</name>
<reference evidence="2 3" key="1">
    <citation type="submission" date="2023-05" db="EMBL/GenBank/DDBJ databases">
        <title>Streptomyces fuscus sp. nov., a brown-black pigment producing actinomyces isolated from dry sand of Sea duck farm.</title>
        <authorList>
            <person name="Xie J."/>
            <person name="Shen N."/>
        </authorList>
    </citation>
    <scope>NUCLEOTIDE SEQUENCE [LARGE SCALE GENOMIC DNA]</scope>
    <source>
        <strain evidence="2 3">CGMCC 4.1745</strain>
    </source>
</reference>
<organism evidence="2 3">
    <name type="scientific">Streptomyces lusitanus</name>
    <dbReference type="NCBI Taxonomy" id="68232"/>
    <lineage>
        <taxon>Bacteria</taxon>
        <taxon>Bacillati</taxon>
        <taxon>Actinomycetota</taxon>
        <taxon>Actinomycetes</taxon>
        <taxon>Kitasatosporales</taxon>
        <taxon>Streptomycetaceae</taxon>
        <taxon>Streptomyces</taxon>
    </lineage>
</organism>
<accession>A0ABU3JXS8</accession>
<sequence>MSRIISCNTAGKAKVLSYLGAGETLTPEQHRVLGMVRERAEAAQEDLDAQGVDWGLRIPEALDHLLEGRADSTAGYAAGAYTRALQCVIDLNGSDPYDLGVYSKPATFLLALDEELRRVGVSEDLLLYPHVFSGPPAEIPFLFPHAVDGPHIGMFPLARAKPAADAYRAVSGSVSPEFRDEVDRFASLLESEHGEWEYATKALDWYDQDTIFFSITG</sequence>